<dbReference type="Pfam" id="PF07505">
    <property type="entry name" value="DUF5131"/>
    <property type="match status" value="1"/>
</dbReference>
<evidence type="ECO:0008006" key="3">
    <source>
        <dbReference type="Google" id="ProtNLM"/>
    </source>
</evidence>
<dbReference type="InterPro" id="IPR011101">
    <property type="entry name" value="DUF5131"/>
</dbReference>
<protein>
    <recommendedName>
        <fullName evidence="3">Phage Gp37/Gp68 family protein</fullName>
    </recommendedName>
</protein>
<comment type="caution">
    <text evidence="1">The sequence shown here is derived from an EMBL/GenBank/DDBJ whole genome shotgun (WGS) entry which is preliminary data.</text>
</comment>
<gene>
    <name evidence="1" type="ORF">CH341_20420</name>
</gene>
<evidence type="ECO:0000313" key="1">
    <source>
        <dbReference type="EMBL" id="RAI42025.1"/>
    </source>
</evidence>
<organism evidence="1 2">
    <name type="scientific">Rhodoplanes roseus</name>
    <dbReference type="NCBI Taxonomy" id="29409"/>
    <lineage>
        <taxon>Bacteria</taxon>
        <taxon>Pseudomonadati</taxon>
        <taxon>Pseudomonadota</taxon>
        <taxon>Alphaproteobacteria</taxon>
        <taxon>Hyphomicrobiales</taxon>
        <taxon>Nitrobacteraceae</taxon>
        <taxon>Rhodoplanes</taxon>
    </lineage>
</organism>
<dbReference type="AlphaFoldDB" id="A0A327KWW2"/>
<sequence length="336" mass="37843">MSTISWLRDKTGQPGRTWNPIRARHRVTGKIGWHCEPVHEGCKHCYAGDQNRIAARGGTGLPFKPGHRDDVEIYLDEKTLQQPLHWRKPLRIFPCSMTDLYGPWVKPEWRDRIKAVQALTPQHTYIELTKRPEVMRAYLDAGFSVMGTPKRAMAIEDLMYVPGKPGVPTIDVWPLPNVWAGPSCSTQADADWMIPEVLQTPLSKRLVSFEPVLNYIDLAEIKCGGGVLWDVRGGRGRTGGLDLAIVGGLNGPEPTDIDIVRDLVRQCRASAMPIFVKQLGRTCRMSRGEAEIAIAAGARWRRYQGVDVVHFNDSKGEDPAEWPEDLRVREWPEARP</sequence>
<reference evidence="1 2" key="1">
    <citation type="submission" date="2017-07" db="EMBL/GenBank/DDBJ databases">
        <title>Draft Genome Sequences of Select Purple Nonsulfur Bacteria.</title>
        <authorList>
            <person name="Lasarre B."/>
            <person name="Mckinlay J.B."/>
        </authorList>
    </citation>
    <scope>NUCLEOTIDE SEQUENCE [LARGE SCALE GENOMIC DNA]</scope>
    <source>
        <strain evidence="1 2">DSM 5909</strain>
    </source>
</reference>
<proteinExistence type="predicted"/>
<dbReference type="EMBL" id="NPEX01000168">
    <property type="protein sequence ID" value="RAI42025.1"/>
    <property type="molecule type" value="Genomic_DNA"/>
</dbReference>
<name>A0A327KWW2_9BRAD</name>
<keyword evidence="2" id="KW-1185">Reference proteome</keyword>
<evidence type="ECO:0000313" key="2">
    <source>
        <dbReference type="Proteomes" id="UP000249130"/>
    </source>
</evidence>
<accession>A0A327KWW2</accession>
<dbReference type="Proteomes" id="UP000249130">
    <property type="component" value="Unassembled WGS sequence"/>
</dbReference>
<dbReference type="OrthoDB" id="9787478at2"/>